<reference evidence="2" key="1">
    <citation type="submission" date="2020-10" db="EMBL/GenBank/DDBJ databases">
        <authorList>
            <person name="Gilroy R."/>
        </authorList>
    </citation>
    <scope>NUCLEOTIDE SEQUENCE</scope>
    <source>
        <strain evidence="2">ChiSxjej1B13-7041</strain>
    </source>
</reference>
<dbReference type="AlphaFoldDB" id="A0A9D1EJC0"/>
<accession>A0A9D1EJC0</accession>
<organism evidence="2 3">
    <name type="scientific">Candidatus Egerieimonas intestinavium</name>
    <dbReference type="NCBI Taxonomy" id="2840777"/>
    <lineage>
        <taxon>Bacteria</taxon>
        <taxon>Bacillati</taxon>
        <taxon>Bacillota</taxon>
        <taxon>Clostridia</taxon>
        <taxon>Lachnospirales</taxon>
        <taxon>Lachnospiraceae</taxon>
        <taxon>Lachnospiraceae incertae sedis</taxon>
        <taxon>Candidatus Egerieimonas</taxon>
    </lineage>
</organism>
<sequence>MDGWKLTLFLVGMAALLLGVYLWNYKTRKRLEAKMFGTKENPDRNLRHFPWESRVALTEPLTKEQLDSLERRLNRTEGIFAEGTPGEGEVCVHMRQPFSEKALKSLLAEAGCGFQGMTEAKMRE</sequence>
<reference evidence="2" key="2">
    <citation type="journal article" date="2021" name="PeerJ">
        <title>Extensive microbial diversity within the chicken gut microbiome revealed by metagenomics and culture.</title>
        <authorList>
            <person name="Gilroy R."/>
            <person name="Ravi A."/>
            <person name="Getino M."/>
            <person name="Pursley I."/>
            <person name="Horton D.L."/>
            <person name="Alikhan N.F."/>
            <person name="Baker D."/>
            <person name="Gharbi K."/>
            <person name="Hall N."/>
            <person name="Watson M."/>
            <person name="Adriaenssens E.M."/>
            <person name="Foster-Nyarko E."/>
            <person name="Jarju S."/>
            <person name="Secka A."/>
            <person name="Antonio M."/>
            <person name="Oren A."/>
            <person name="Chaudhuri R.R."/>
            <person name="La Ragione R."/>
            <person name="Hildebrand F."/>
            <person name="Pallen M.J."/>
        </authorList>
    </citation>
    <scope>NUCLEOTIDE SEQUENCE</scope>
    <source>
        <strain evidence="2">ChiSxjej1B13-7041</strain>
    </source>
</reference>
<dbReference type="EMBL" id="DVHU01000059">
    <property type="protein sequence ID" value="HIR93038.1"/>
    <property type="molecule type" value="Genomic_DNA"/>
</dbReference>
<dbReference type="Proteomes" id="UP000886841">
    <property type="component" value="Unassembled WGS sequence"/>
</dbReference>
<gene>
    <name evidence="2" type="ORF">IAB98_06435</name>
</gene>
<keyword evidence="1" id="KW-0812">Transmembrane</keyword>
<evidence type="ECO:0000313" key="2">
    <source>
        <dbReference type="EMBL" id="HIR93038.1"/>
    </source>
</evidence>
<feature type="transmembrane region" description="Helical" evidence="1">
    <location>
        <begin position="6"/>
        <end position="25"/>
    </location>
</feature>
<name>A0A9D1EJC0_9FIRM</name>
<comment type="caution">
    <text evidence="2">The sequence shown here is derived from an EMBL/GenBank/DDBJ whole genome shotgun (WGS) entry which is preliminary data.</text>
</comment>
<evidence type="ECO:0000313" key="3">
    <source>
        <dbReference type="Proteomes" id="UP000886841"/>
    </source>
</evidence>
<keyword evidence="1" id="KW-0472">Membrane</keyword>
<proteinExistence type="predicted"/>
<protein>
    <submittedName>
        <fullName evidence="2">Uncharacterized protein</fullName>
    </submittedName>
</protein>
<evidence type="ECO:0000256" key="1">
    <source>
        <dbReference type="SAM" id="Phobius"/>
    </source>
</evidence>
<keyword evidence="1" id="KW-1133">Transmembrane helix</keyword>